<sequence>MPKTAAVLFVHNEADNIGWWLSHHATIGFSTLIVCDDHSTDGTWTLLSNAASFYDIRLQRSDKNIPDRLERQIAFQKAVFENGRTEFDWMMILAADEYLHFEQASSLEEFLGSSGEEPIAVNWCLFGSSGHETPSPFAPSQAFTHHALLETTDHRVTRTLLPPARSENTLPDPLGRISSHPDWSQARVLHYAAGDRQSFFQRASSETPEEAWKHFNRNDALETGPQRWLPETRRIAASLVQSGLTDLYWRLRQTVVQHDENTLEKLGLSASALSAEDDGTFPNFQFYAFSETQPFVLDLHTEQLVTLPATDLDPTRHVRMILAIEVSAVSPYPAFLFPERPCQAACLNITGSPSLLAAIPLRFRPEDQSMASAITGQSVDLEIPDPTMFPQEATSELYARLTALMVLSQGGHTLEALLRGIERLPAPDATALGCAIAMLSPAEAAQLAVTFPGLVPLSVRPVSP</sequence>
<dbReference type="Gene3D" id="3.90.550.10">
    <property type="entry name" value="Spore Coat Polysaccharide Biosynthesis Protein SpsA, Chain A"/>
    <property type="match status" value="1"/>
</dbReference>
<gene>
    <name evidence="1" type="ORF">A0123_02309</name>
</gene>
<name>A0A1B6VI75_9PROT</name>
<accession>A0A1B6VI75</accession>
<dbReference type="PATRIC" id="fig|38307.3.peg.2409"/>
<reference evidence="1 2" key="1">
    <citation type="submission" date="2016-03" db="EMBL/GenBank/DDBJ databases">
        <title>Draft genome sequence of Gluconobacter cerinus strain CECT 9110.</title>
        <authorList>
            <person name="Sainz F."/>
            <person name="Mas A."/>
            <person name="Torija M.J."/>
        </authorList>
    </citation>
    <scope>NUCLEOTIDE SEQUENCE [LARGE SCALE GENOMIC DNA]</scope>
    <source>
        <strain evidence="1 2">CECT 9110</strain>
    </source>
</reference>
<dbReference type="Pfam" id="PF13704">
    <property type="entry name" value="Glyco_tranf_2_4"/>
    <property type="match status" value="1"/>
</dbReference>
<evidence type="ECO:0000313" key="1">
    <source>
        <dbReference type="EMBL" id="OAJ66932.1"/>
    </source>
</evidence>
<proteinExistence type="predicted"/>
<dbReference type="AlphaFoldDB" id="A0A1B6VI75"/>
<comment type="caution">
    <text evidence="1">The sequence shown here is derived from an EMBL/GenBank/DDBJ whole genome shotgun (WGS) entry which is preliminary data.</text>
</comment>
<dbReference type="Proteomes" id="UP000077786">
    <property type="component" value="Unassembled WGS sequence"/>
</dbReference>
<dbReference type="SUPFAM" id="SSF53448">
    <property type="entry name" value="Nucleotide-diphospho-sugar transferases"/>
    <property type="match status" value="1"/>
</dbReference>
<organism evidence="1 2">
    <name type="scientific">Gluconobacter cerinus</name>
    <dbReference type="NCBI Taxonomy" id="38307"/>
    <lineage>
        <taxon>Bacteria</taxon>
        <taxon>Pseudomonadati</taxon>
        <taxon>Pseudomonadota</taxon>
        <taxon>Alphaproteobacteria</taxon>
        <taxon>Acetobacterales</taxon>
        <taxon>Acetobacteraceae</taxon>
        <taxon>Gluconobacter</taxon>
    </lineage>
</organism>
<dbReference type="GO" id="GO:0016740">
    <property type="term" value="F:transferase activity"/>
    <property type="evidence" value="ECO:0007669"/>
    <property type="project" value="UniProtKB-KW"/>
</dbReference>
<dbReference type="OrthoDB" id="1997677at2"/>
<protein>
    <submittedName>
        <fullName evidence="1">Glycosyltransferase</fullName>
    </submittedName>
</protein>
<evidence type="ECO:0000313" key="2">
    <source>
        <dbReference type="Proteomes" id="UP000077786"/>
    </source>
</evidence>
<keyword evidence="1" id="KW-0808">Transferase</keyword>
<dbReference type="InterPro" id="IPR029044">
    <property type="entry name" value="Nucleotide-diphossugar_trans"/>
</dbReference>
<dbReference type="EMBL" id="LUTU01000011">
    <property type="protein sequence ID" value="OAJ66932.1"/>
    <property type="molecule type" value="Genomic_DNA"/>
</dbReference>
<dbReference type="RefSeq" id="WP_064274972.1">
    <property type="nucleotide sequence ID" value="NZ_LUTU01000011.1"/>
</dbReference>